<protein>
    <submittedName>
        <fullName evidence="3">PH domain-containing protein</fullName>
    </submittedName>
</protein>
<feature type="transmembrane region" description="Helical" evidence="1">
    <location>
        <begin position="56"/>
        <end position="77"/>
    </location>
</feature>
<feature type="transmembrane region" description="Helical" evidence="1">
    <location>
        <begin position="20"/>
        <end position="44"/>
    </location>
</feature>
<keyword evidence="1" id="KW-0812">Transmembrane</keyword>
<gene>
    <name evidence="3" type="ORF">M0G41_01860</name>
</gene>
<dbReference type="Proteomes" id="UP001431449">
    <property type="component" value="Unassembled WGS sequence"/>
</dbReference>
<evidence type="ECO:0000313" key="4">
    <source>
        <dbReference type="Proteomes" id="UP001431449"/>
    </source>
</evidence>
<proteinExistence type="predicted"/>
<reference evidence="3" key="1">
    <citation type="submission" date="2022-04" db="EMBL/GenBank/DDBJ databases">
        <title>Lysobacter sp. CAU 1642 isolated from sea sand.</title>
        <authorList>
            <person name="Kim W."/>
        </authorList>
    </citation>
    <scope>NUCLEOTIDE SEQUENCE</scope>
    <source>
        <strain evidence="3">CAU 1642</strain>
    </source>
</reference>
<name>A0ABT0GEH4_9GAMM</name>
<dbReference type="EMBL" id="JALNMH010000001">
    <property type="protein sequence ID" value="MCK7592410.1"/>
    <property type="molecule type" value="Genomic_DNA"/>
</dbReference>
<dbReference type="PANTHER" id="PTHR34473:SF2">
    <property type="entry name" value="UPF0699 TRANSMEMBRANE PROTEIN YDBT"/>
    <property type="match status" value="1"/>
</dbReference>
<evidence type="ECO:0000259" key="2">
    <source>
        <dbReference type="Pfam" id="PF03703"/>
    </source>
</evidence>
<comment type="caution">
    <text evidence="3">The sequence shown here is derived from an EMBL/GenBank/DDBJ whole genome shotgun (WGS) entry which is preliminary data.</text>
</comment>
<dbReference type="InterPro" id="IPR005182">
    <property type="entry name" value="YdbS-like_PH"/>
</dbReference>
<evidence type="ECO:0000256" key="1">
    <source>
        <dbReference type="SAM" id="Phobius"/>
    </source>
</evidence>
<feature type="domain" description="YdbS-like PH" evidence="2">
    <location>
        <begin position="82"/>
        <end position="159"/>
    </location>
</feature>
<dbReference type="RefSeq" id="WP_248204561.1">
    <property type="nucleotide sequence ID" value="NZ_JALNMH010000001.1"/>
</dbReference>
<dbReference type="Pfam" id="PF03703">
    <property type="entry name" value="bPH_2"/>
    <property type="match status" value="1"/>
</dbReference>
<dbReference type="PANTHER" id="PTHR34473">
    <property type="entry name" value="UPF0699 TRANSMEMBRANE PROTEIN YDBS"/>
    <property type="match status" value="1"/>
</dbReference>
<sequence length="168" mass="18934">MSAESNELDSFEALHPRAILGMRMTACLVGMGFGLVPVLALWIVLRANEWVPDERWMLGLLALAVGALAVMLGWRYAALRFARTRYRLDARGLEIRRGVWWRSRIRVLRSRVQHTDVHQGPLDRRWGLADLTVFTAGTESAAIRLAGLPAERALALRDALLQGHDRQL</sequence>
<keyword evidence="1" id="KW-1133">Transmembrane helix</keyword>
<keyword evidence="1" id="KW-0472">Membrane</keyword>
<accession>A0ABT0GEH4</accession>
<organism evidence="3 4">
    <name type="scientific">Pseudomarimonas salicorniae</name>
    <dbReference type="NCBI Taxonomy" id="2933270"/>
    <lineage>
        <taxon>Bacteria</taxon>
        <taxon>Pseudomonadati</taxon>
        <taxon>Pseudomonadota</taxon>
        <taxon>Gammaproteobacteria</taxon>
        <taxon>Lysobacterales</taxon>
        <taxon>Lysobacteraceae</taxon>
        <taxon>Pseudomarimonas</taxon>
    </lineage>
</organism>
<evidence type="ECO:0000313" key="3">
    <source>
        <dbReference type="EMBL" id="MCK7592410.1"/>
    </source>
</evidence>
<keyword evidence="4" id="KW-1185">Reference proteome</keyword>